<dbReference type="KEGG" id="tve:TRV_06075"/>
<dbReference type="InterPro" id="IPR011989">
    <property type="entry name" value="ARM-like"/>
</dbReference>
<dbReference type="GeneID" id="9584628"/>
<protein>
    <recommendedName>
        <fullName evidence="3">UNC-45/Cro1/She4 central domain-containing protein</fullName>
    </recommendedName>
</protein>
<evidence type="ECO:0000256" key="2">
    <source>
        <dbReference type="ARBA" id="ARBA00022490"/>
    </source>
</evidence>
<organism evidence="4 5">
    <name type="scientific">Trichophyton verrucosum (strain HKI 0517)</name>
    <dbReference type="NCBI Taxonomy" id="663202"/>
    <lineage>
        <taxon>Eukaryota</taxon>
        <taxon>Fungi</taxon>
        <taxon>Dikarya</taxon>
        <taxon>Ascomycota</taxon>
        <taxon>Pezizomycotina</taxon>
        <taxon>Eurotiomycetes</taxon>
        <taxon>Eurotiomycetidae</taxon>
        <taxon>Onygenales</taxon>
        <taxon>Arthrodermataceae</taxon>
        <taxon>Trichophyton</taxon>
    </lineage>
</organism>
<dbReference type="Gene3D" id="1.25.10.10">
    <property type="entry name" value="Leucine-rich Repeat Variant"/>
    <property type="match status" value="1"/>
</dbReference>
<dbReference type="AlphaFoldDB" id="D4DFX2"/>
<dbReference type="RefSeq" id="XP_003019877.1">
    <property type="nucleotide sequence ID" value="XM_003019831.1"/>
</dbReference>
<keyword evidence="5" id="KW-1185">Reference proteome</keyword>
<feature type="domain" description="UNC-45/Cro1/She4 central" evidence="3">
    <location>
        <begin position="241"/>
        <end position="391"/>
    </location>
</feature>
<dbReference type="PANTHER" id="PTHR45994:SF1">
    <property type="entry name" value="FI21225P1"/>
    <property type="match status" value="1"/>
</dbReference>
<sequence>MVSVHDLERASTLAREAVELVDAGHKEVRQLFDICHQPDKPVAASRNLREAIAIAPDSEDVKSVFRKIREDEENSHPLLNLCRRFVTQRDESAAGEATKYLRSEGLQPPPEVALECVKLLLAEPASSLPAAQDELITGLVRQSIRVRSYFAGELQNSVTGLFDKIYDRGDGAVVCLDMVVLERGLWQSEQTRKHCEEELFQLFIAKLMESGHDHDGRSLKGIARLLVVDAGSLKHLVDEEGFDVIVSSLDRRLPADVKSQATLATAKYLEVSGDAGQTLCSNFIKTRVAKHRKGDYIVAFSAASVVFPILPEFAVSLFLTEGFLKSLTPLLARKIKCKNLELAILELFNAACVNSSCREAISKNFVDWLSEHLKSEAEETTALAAVVLAKLSVSPKDASSADKDKAGIVQEEHADPLELVDKFKTMLGKSGQDGNLRHVVEGLAYASVKAEVKEQLAQDSKFLQDLISLLLERVADSTVLYGGLMIIHNITAYRPNMSEEQKKMSELKAYANASKPRATANPLEDDDHTKARCSAIVNAGVMPLLVECGKSQLASPKDLVNKILLSLSKDSKSRGKLAQQGAVKLLISSVSSQDSTATHTPTTESTITNGAHALARILISVNPSHVFPSSGFPQITSAIRPLNILLTPPGTTSISSDQPRDLLPVFESLLALTNLASYPDQSVSTSIIRSAWSTIEDLLLSHHTYIQRAACELVCNLMSCEAGVGKFADGTHRASQRMHILLALADVDDMPTRSAAGGALAMLTDFEGAASAIVERTRGVDIILNLCQEDDDGLVHRGIVCVHNMVGGTGDIGRKARKAIREKHGMEVLRDCLTKTKNPAVMRSGVEALKKLVDCQASD</sequence>
<evidence type="ECO:0000313" key="4">
    <source>
        <dbReference type="EMBL" id="EFE39253.1"/>
    </source>
</evidence>
<evidence type="ECO:0000256" key="1">
    <source>
        <dbReference type="ARBA" id="ARBA00004496"/>
    </source>
</evidence>
<comment type="caution">
    <text evidence="4">The sequence shown here is derived from an EMBL/GenBank/DDBJ whole genome shotgun (WGS) entry which is preliminary data.</text>
</comment>
<keyword evidence="2" id="KW-0963">Cytoplasm</keyword>
<dbReference type="GO" id="GO:0005737">
    <property type="term" value="C:cytoplasm"/>
    <property type="evidence" value="ECO:0007669"/>
    <property type="project" value="UniProtKB-SubCell"/>
</dbReference>
<proteinExistence type="predicted"/>
<dbReference type="PANTHER" id="PTHR45994">
    <property type="entry name" value="FI21225P1"/>
    <property type="match status" value="1"/>
</dbReference>
<dbReference type="OrthoDB" id="5574718at2759"/>
<gene>
    <name evidence="4" type="ORF">TRV_06075</name>
</gene>
<dbReference type="GO" id="GO:0051879">
    <property type="term" value="F:Hsp90 protein binding"/>
    <property type="evidence" value="ECO:0007669"/>
    <property type="project" value="TreeGrafter"/>
</dbReference>
<evidence type="ECO:0000259" key="3">
    <source>
        <dbReference type="Pfam" id="PF11701"/>
    </source>
</evidence>
<evidence type="ECO:0000313" key="5">
    <source>
        <dbReference type="Proteomes" id="UP000008383"/>
    </source>
</evidence>
<dbReference type="SUPFAM" id="SSF48371">
    <property type="entry name" value="ARM repeat"/>
    <property type="match status" value="1"/>
</dbReference>
<dbReference type="HOGENOM" id="CLU_016305_0_0_1"/>
<dbReference type="Proteomes" id="UP000008383">
    <property type="component" value="Unassembled WGS sequence"/>
</dbReference>
<dbReference type="Gene3D" id="1.25.10.100">
    <property type="match status" value="1"/>
</dbReference>
<dbReference type="EMBL" id="ACYE01000344">
    <property type="protein sequence ID" value="EFE39253.1"/>
    <property type="molecule type" value="Genomic_DNA"/>
</dbReference>
<dbReference type="InterPro" id="IPR024660">
    <property type="entry name" value="UCS_central_dom"/>
</dbReference>
<comment type="subcellular location">
    <subcellularLocation>
        <location evidence="1">Cytoplasm</location>
    </subcellularLocation>
</comment>
<dbReference type="InterPro" id="IPR016024">
    <property type="entry name" value="ARM-type_fold"/>
</dbReference>
<name>D4DFX2_TRIVH</name>
<dbReference type="Pfam" id="PF11701">
    <property type="entry name" value="UNC45-central"/>
    <property type="match status" value="1"/>
</dbReference>
<accession>D4DFX2</accession>
<reference evidence="5" key="1">
    <citation type="journal article" date="2011" name="Genome Biol.">
        <title>Comparative and functional genomics provide insights into the pathogenicity of dermatophytic fungi.</title>
        <authorList>
            <person name="Burmester A."/>
            <person name="Shelest E."/>
            <person name="Gloeckner G."/>
            <person name="Heddergott C."/>
            <person name="Schindler S."/>
            <person name="Staib P."/>
            <person name="Heidel A."/>
            <person name="Felder M."/>
            <person name="Petzold A."/>
            <person name="Szafranski K."/>
            <person name="Feuermann M."/>
            <person name="Pedruzzi I."/>
            <person name="Priebe S."/>
            <person name="Groth M."/>
            <person name="Winkler R."/>
            <person name="Li W."/>
            <person name="Kniemeyer O."/>
            <person name="Schroeckh V."/>
            <person name="Hertweck C."/>
            <person name="Hube B."/>
            <person name="White T.C."/>
            <person name="Platzer M."/>
            <person name="Guthke R."/>
            <person name="Heitman J."/>
            <person name="Woestemeyer J."/>
            <person name="Zipfel P.F."/>
            <person name="Monod M."/>
            <person name="Brakhage A.A."/>
        </authorList>
    </citation>
    <scope>NUCLEOTIDE SEQUENCE [LARGE SCALE GENOMIC DNA]</scope>
    <source>
        <strain evidence="5">HKI 0517</strain>
    </source>
</reference>